<reference evidence="1 2" key="1">
    <citation type="submission" date="2019-07" db="EMBL/GenBank/DDBJ databases">
        <title>Draft genome assembly of a fouling barnacle, Amphibalanus amphitrite (Darwin, 1854): The first reference genome for Thecostraca.</title>
        <authorList>
            <person name="Kim W."/>
        </authorList>
    </citation>
    <scope>NUCLEOTIDE SEQUENCE [LARGE SCALE GENOMIC DNA]</scope>
    <source>
        <strain evidence="1">SNU_AA5</strain>
        <tissue evidence="1">Soma without cirri and trophi</tissue>
    </source>
</reference>
<keyword evidence="2" id="KW-1185">Reference proteome</keyword>
<dbReference type="OrthoDB" id="6774949at2759"/>
<proteinExistence type="predicted"/>
<name>A0A6A4VB47_AMPAM</name>
<dbReference type="Proteomes" id="UP000440578">
    <property type="component" value="Unassembled WGS sequence"/>
</dbReference>
<evidence type="ECO:0000313" key="2">
    <source>
        <dbReference type="Proteomes" id="UP000440578"/>
    </source>
</evidence>
<sequence>MNKVAEVERLLEDAAAGKTLKELYGRDVDVKRLEVQLKMLPDIMTQANSVASVAETNNSSAISVHSVCQALQKAKKTGGELYQKFLPKFVLPFTQYTLTIHRHRTDQLDVDAILDEFVSANERHRLFFGKQ</sequence>
<dbReference type="AlphaFoldDB" id="A0A6A4VB47"/>
<accession>A0A6A4VB47</accession>
<dbReference type="EMBL" id="VIIS01002111">
    <property type="protein sequence ID" value="KAF0288470.1"/>
    <property type="molecule type" value="Genomic_DNA"/>
</dbReference>
<protein>
    <submittedName>
        <fullName evidence="1">Uncharacterized protein</fullName>
    </submittedName>
</protein>
<organism evidence="1 2">
    <name type="scientific">Amphibalanus amphitrite</name>
    <name type="common">Striped barnacle</name>
    <name type="synonym">Balanus amphitrite</name>
    <dbReference type="NCBI Taxonomy" id="1232801"/>
    <lineage>
        <taxon>Eukaryota</taxon>
        <taxon>Metazoa</taxon>
        <taxon>Ecdysozoa</taxon>
        <taxon>Arthropoda</taxon>
        <taxon>Crustacea</taxon>
        <taxon>Multicrustacea</taxon>
        <taxon>Cirripedia</taxon>
        <taxon>Thoracica</taxon>
        <taxon>Thoracicalcarea</taxon>
        <taxon>Balanomorpha</taxon>
        <taxon>Balanoidea</taxon>
        <taxon>Balanidae</taxon>
        <taxon>Amphibalaninae</taxon>
        <taxon>Amphibalanus</taxon>
    </lineage>
</organism>
<comment type="caution">
    <text evidence="1">The sequence shown here is derived from an EMBL/GenBank/DDBJ whole genome shotgun (WGS) entry which is preliminary data.</text>
</comment>
<gene>
    <name evidence="1" type="ORF">FJT64_013123</name>
</gene>
<evidence type="ECO:0000313" key="1">
    <source>
        <dbReference type="EMBL" id="KAF0288470.1"/>
    </source>
</evidence>